<feature type="compositionally biased region" description="Polar residues" evidence="1">
    <location>
        <begin position="126"/>
        <end position="144"/>
    </location>
</feature>
<evidence type="ECO:0000256" key="1">
    <source>
        <dbReference type="SAM" id="MobiDB-lite"/>
    </source>
</evidence>
<gene>
    <name evidence="3" type="ORF">G6M90_00g031860</name>
</gene>
<feature type="compositionally biased region" description="Polar residues" evidence="1">
    <location>
        <begin position="375"/>
        <end position="401"/>
    </location>
</feature>
<sequence>MKYLNILTACAGLAIAVPTLNPRQSEIDEADKICKSRGITKDQCHVYKQHCQFIEGITEPDQLNYCVKVLGTDCKDDGQCGQGYECREHRYRPNQRTCYPKKKQSQAGKQESASSTKEPTQDNKQDSTSPAKNQTQAREQELASQQTEINKIEKICQKRGLTKGQCLTYRSYCKENMGIVELDQLKHCVEVLGTPCRGDDQCGHGFECYKEASAPYKDGVCDTKQSQAGEQESASTAKKPTQDTTTNIATPTKELTQDTTINIAAPTKEPTQDTTANIATPTKEPTQDNKQDSTSPETDETDKICKSRGISEDECSYLTRICQDVVKGKPDQFNHCMKVILTSCDNDNECDAHGLACLETSLKGSQRGACFPNIQPESQAGKQESASSTKKPTQDTTTNIAAPTKEPTQDTTKNVATPTKEPTQNTTTNVATPSRPCTKKPIKSSEKNSVVGAKSTQA</sequence>
<feature type="compositionally biased region" description="Polar residues" evidence="1">
    <location>
        <begin position="105"/>
        <end position="118"/>
    </location>
</feature>
<evidence type="ECO:0000313" key="3">
    <source>
        <dbReference type="EMBL" id="QLI67685.1"/>
    </source>
</evidence>
<dbReference type="OrthoDB" id="10454700at2759"/>
<feature type="compositionally biased region" description="Low complexity" evidence="1">
    <location>
        <begin position="417"/>
        <end position="429"/>
    </location>
</feature>
<feature type="compositionally biased region" description="Polar residues" evidence="1">
    <location>
        <begin position="272"/>
        <end position="284"/>
    </location>
</feature>
<feature type="region of interest" description="Disordered" evidence="1">
    <location>
        <begin position="223"/>
        <end position="304"/>
    </location>
</feature>
<feature type="compositionally biased region" description="Polar residues" evidence="1">
    <location>
        <begin position="223"/>
        <end position="262"/>
    </location>
</feature>
<keyword evidence="2" id="KW-0732">Signal</keyword>
<dbReference type="AlphaFoldDB" id="A0A7D5YYI3"/>
<organism evidence="3 4">
    <name type="scientific">Metarhizium brunneum</name>
    <dbReference type="NCBI Taxonomy" id="500148"/>
    <lineage>
        <taxon>Eukaryota</taxon>
        <taxon>Fungi</taxon>
        <taxon>Dikarya</taxon>
        <taxon>Ascomycota</taxon>
        <taxon>Pezizomycotina</taxon>
        <taxon>Sordariomycetes</taxon>
        <taxon>Hypocreomycetidae</taxon>
        <taxon>Hypocreales</taxon>
        <taxon>Clavicipitaceae</taxon>
        <taxon>Metarhizium</taxon>
    </lineage>
</organism>
<feature type="region of interest" description="Disordered" evidence="1">
    <location>
        <begin position="369"/>
        <end position="458"/>
    </location>
</feature>
<protein>
    <submittedName>
        <fullName evidence="3">Uncharacterized protein</fullName>
    </submittedName>
</protein>
<dbReference type="GeneID" id="26243921"/>
<name>A0A7D5YYI3_9HYPO</name>
<dbReference type="Proteomes" id="UP000510686">
    <property type="component" value="Chromosome 2"/>
</dbReference>
<accession>A0A7D5YYI3</accession>
<dbReference type="EMBL" id="CP058933">
    <property type="protein sequence ID" value="QLI67685.1"/>
    <property type="molecule type" value="Genomic_DNA"/>
</dbReference>
<dbReference type="KEGG" id="mbrn:26243921"/>
<keyword evidence="4" id="KW-1185">Reference proteome</keyword>
<feature type="region of interest" description="Disordered" evidence="1">
    <location>
        <begin position="97"/>
        <end position="144"/>
    </location>
</feature>
<evidence type="ECO:0000313" key="4">
    <source>
        <dbReference type="Proteomes" id="UP000510686"/>
    </source>
</evidence>
<feature type="signal peptide" evidence="2">
    <location>
        <begin position="1"/>
        <end position="16"/>
    </location>
</feature>
<dbReference type="RefSeq" id="XP_014543120.1">
    <property type="nucleotide sequence ID" value="XM_014687634.1"/>
</dbReference>
<feature type="chain" id="PRO_5029010045" evidence="2">
    <location>
        <begin position="17"/>
        <end position="458"/>
    </location>
</feature>
<proteinExistence type="predicted"/>
<reference evidence="3 4" key="1">
    <citation type="submission" date="2020-07" db="EMBL/GenBank/DDBJ databases">
        <title>Telomere length de novo assembly of all 7 chromosomes of the fungus, Metarhizium brunneum, using a novel assembly pipeline.</title>
        <authorList>
            <person name="Saud z."/>
            <person name="Kortsinoglou A."/>
            <person name="Kouvelis V.N."/>
            <person name="Butt T.M."/>
        </authorList>
    </citation>
    <scope>NUCLEOTIDE SEQUENCE [LARGE SCALE GENOMIC DNA]</scope>
    <source>
        <strain evidence="3 4">4556</strain>
    </source>
</reference>
<evidence type="ECO:0000256" key="2">
    <source>
        <dbReference type="SAM" id="SignalP"/>
    </source>
</evidence>